<name>C4XJK2_SOLM1</name>
<dbReference type="STRING" id="573370.DMR_32580"/>
<dbReference type="GO" id="GO:0003677">
    <property type="term" value="F:DNA binding"/>
    <property type="evidence" value="ECO:0007669"/>
    <property type="project" value="InterPro"/>
</dbReference>
<evidence type="ECO:0000313" key="2">
    <source>
        <dbReference type="EMBL" id="BAH76749.1"/>
    </source>
</evidence>
<dbReference type="InterPro" id="IPR008807">
    <property type="entry name" value="ROS_MUCR"/>
</dbReference>
<dbReference type="GO" id="GO:0006355">
    <property type="term" value="P:regulation of DNA-templated transcription"/>
    <property type="evidence" value="ECO:0007669"/>
    <property type="project" value="InterPro"/>
</dbReference>
<proteinExistence type="inferred from homology"/>
<keyword evidence="3" id="KW-1185">Reference proteome</keyword>
<dbReference type="GO" id="GO:0008270">
    <property type="term" value="F:zinc ion binding"/>
    <property type="evidence" value="ECO:0007669"/>
    <property type="project" value="InterPro"/>
</dbReference>
<dbReference type="HOGENOM" id="CLU_1459087_0_0_7"/>
<dbReference type="EMBL" id="AP010904">
    <property type="protein sequence ID" value="BAH76749.1"/>
    <property type="molecule type" value="Genomic_DNA"/>
</dbReference>
<evidence type="ECO:0008006" key="4">
    <source>
        <dbReference type="Google" id="ProtNLM"/>
    </source>
</evidence>
<evidence type="ECO:0000313" key="3">
    <source>
        <dbReference type="Proteomes" id="UP000009071"/>
    </source>
</evidence>
<dbReference type="AlphaFoldDB" id="C4XJK2"/>
<accession>C4XJK2</accession>
<dbReference type="Gene3D" id="1.10.10.1550">
    <property type="entry name" value="ROS/MUCR transcriptional regulator protein"/>
    <property type="match status" value="1"/>
</dbReference>
<comment type="similarity">
    <text evidence="1">Belongs to the ros/MucR family.</text>
</comment>
<reference evidence="2 3" key="1">
    <citation type="journal article" date="2009" name="Genome Res.">
        <title>Whole genome sequence of Desulfovibrio magneticus strain RS-1 revealed common gene clusters in magnetotactic bacteria.</title>
        <authorList>
            <person name="Nakazawa H."/>
            <person name="Arakaki A."/>
            <person name="Narita-Yamada S."/>
            <person name="Yashiro I."/>
            <person name="Jinno K."/>
            <person name="Aoki N."/>
            <person name="Tsuruyama A."/>
            <person name="Okamura Y."/>
            <person name="Tanikawa S."/>
            <person name="Fujita N."/>
            <person name="Takeyama H."/>
            <person name="Matsunaga T."/>
        </authorList>
    </citation>
    <scope>NUCLEOTIDE SEQUENCE [LARGE SCALE GENOMIC DNA]</scope>
    <source>
        <strain evidence="3">ATCC 700980 / DSM 13731 / RS-1</strain>
    </source>
</reference>
<evidence type="ECO:0000256" key="1">
    <source>
        <dbReference type="ARBA" id="ARBA00007031"/>
    </source>
</evidence>
<organism evidence="2 3">
    <name type="scientific">Solidesulfovibrio magneticus (strain ATCC 700980 / DSM 13731 / RS-1)</name>
    <name type="common">Desulfovibrio magneticus</name>
    <dbReference type="NCBI Taxonomy" id="573370"/>
    <lineage>
        <taxon>Bacteria</taxon>
        <taxon>Pseudomonadati</taxon>
        <taxon>Thermodesulfobacteriota</taxon>
        <taxon>Desulfovibrionia</taxon>
        <taxon>Desulfovibrionales</taxon>
        <taxon>Desulfovibrionaceae</taxon>
        <taxon>Solidesulfovibrio</taxon>
    </lineage>
</organism>
<gene>
    <name evidence="2" type="ordered locus">DMR_32580</name>
</gene>
<sequence length="199" mass="22323">MTESHLKAIWPFIHPNTKELIMIDKEIWAEALNLAKDQLRHGKVHFSELEVVTKSIYEKLTALSAGPIIDVQPEPMKQIETAQHVKTKKGVKCAVCGVEFKVLGTKHLETHGLTRKEYMNKFGVTKKDMSVKIARKTLTGENNPLKQIQMIMKEFGMKRGDVTQFVLDNGFDGMKSLAAAAKEKNVGILELLKVPAEAK</sequence>
<dbReference type="InterPro" id="IPR041920">
    <property type="entry name" value="ROS/MUCR_sf"/>
</dbReference>
<dbReference type="Proteomes" id="UP000009071">
    <property type="component" value="Chromosome"/>
</dbReference>
<protein>
    <recommendedName>
        <fullName evidence="4">ROS/MUCR transcriptional regulator protein</fullName>
    </recommendedName>
</protein>
<dbReference type="Pfam" id="PF05443">
    <property type="entry name" value="ROS_MUCR"/>
    <property type="match status" value="1"/>
</dbReference>
<dbReference type="KEGG" id="dma:DMR_32580"/>